<comment type="caution">
    <text evidence="2">The sequence shown here is derived from an EMBL/GenBank/DDBJ whole genome shotgun (WGS) entry which is preliminary data.</text>
</comment>
<evidence type="ECO:0000313" key="3">
    <source>
        <dbReference type="Proteomes" id="UP000294835"/>
    </source>
</evidence>
<keyword evidence="3" id="KW-1185">Reference proteome</keyword>
<dbReference type="AlphaFoldDB" id="A0A4R2PVK6"/>
<keyword evidence="1" id="KW-0175">Coiled coil</keyword>
<reference evidence="2 3" key="1">
    <citation type="submission" date="2019-03" db="EMBL/GenBank/DDBJ databases">
        <title>Genomic Encyclopedia of Type Strains, Phase IV (KMG-IV): sequencing the most valuable type-strain genomes for metagenomic binning, comparative biology and taxonomic classification.</title>
        <authorList>
            <person name="Goeker M."/>
        </authorList>
    </citation>
    <scope>NUCLEOTIDE SEQUENCE [LARGE SCALE GENOMIC DNA]</scope>
    <source>
        <strain evidence="2 3">DSM 18063</strain>
    </source>
</reference>
<accession>A0A4R2PVK6</accession>
<feature type="coiled-coil region" evidence="1">
    <location>
        <begin position="19"/>
        <end position="76"/>
    </location>
</feature>
<name>A0A4R2PVK6_9RHOB</name>
<dbReference type="EMBL" id="SLXP01000009">
    <property type="protein sequence ID" value="TCP39967.1"/>
    <property type="molecule type" value="Genomic_DNA"/>
</dbReference>
<sequence length="91" mass="10833">MEQGYNSPFWMTYRQAKELSEAQRDKDEVVRQLRDVEKQIELLLERIIDAEHASVIKAYESKIAKLEREKLLLAEKVDRIVPPKGRLEEFF</sequence>
<evidence type="ECO:0000313" key="2">
    <source>
        <dbReference type="EMBL" id="TCP39967.1"/>
    </source>
</evidence>
<gene>
    <name evidence="2" type="ORF">EV662_10993</name>
</gene>
<evidence type="ECO:0000256" key="1">
    <source>
        <dbReference type="SAM" id="Coils"/>
    </source>
</evidence>
<organism evidence="2 3">
    <name type="scientific">Rhodovulum marinum</name>
    <dbReference type="NCBI Taxonomy" id="320662"/>
    <lineage>
        <taxon>Bacteria</taxon>
        <taxon>Pseudomonadati</taxon>
        <taxon>Pseudomonadota</taxon>
        <taxon>Alphaproteobacteria</taxon>
        <taxon>Rhodobacterales</taxon>
        <taxon>Paracoccaceae</taxon>
        <taxon>Rhodovulum</taxon>
    </lineage>
</organism>
<proteinExistence type="predicted"/>
<dbReference type="Proteomes" id="UP000294835">
    <property type="component" value="Unassembled WGS sequence"/>
</dbReference>
<protein>
    <submittedName>
        <fullName evidence="2">Uncharacterized protein</fullName>
    </submittedName>
</protein>